<accession>A0A9R1XUZ9</accession>
<dbReference type="Proteomes" id="UP000235145">
    <property type="component" value="Unassembled WGS sequence"/>
</dbReference>
<dbReference type="CDD" id="cd00590">
    <property type="entry name" value="RRM_SF"/>
    <property type="match status" value="1"/>
</dbReference>
<dbReference type="GO" id="GO:0003676">
    <property type="term" value="F:nucleic acid binding"/>
    <property type="evidence" value="ECO:0007669"/>
    <property type="project" value="InterPro"/>
</dbReference>
<name>A0A9R1XUZ9_LACSA</name>
<dbReference type="PANTHER" id="PTHR33116">
    <property type="entry name" value="REVERSE TRANSCRIPTASE ZINC-BINDING DOMAIN-CONTAINING PROTEIN-RELATED-RELATED"/>
    <property type="match status" value="1"/>
</dbReference>
<protein>
    <recommendedName>
        <fullName evidence="1">Reverse transcriptase domain-containing protein</fullName>
    </recommendedName>
</protein>
<evidence type="ECO:0000313" key="2">
    <source>
        <dbReference type="EMBL" id="KAJ0228550.1"/>
    </source>
</evidence>
<dbReference type="SUPFAM" id="SSF54928">
    <property type="entry name" value="RNA-binding domain, RBD"/>
    <property type="match status" value="1"/>
</dbReference>
<keyword evidence="3" id="KW-1185">Reference proteome</keyword>
<dbReference type="PROSITE" id="PS50878">
    <property type="entry name" value="RT_POL"/>
    <property type="match status" value="1"/>
</dbReference>
<feature type="domain" description="Reverse transcriptase" evidence="1">
    <location>
        <begin position="724"/>
        <end position="1002"/>
    </location>
</feature>
<organism evidence="2 3">
    <name type="scientific">Lactuca sativa</name>
    <name type="common">Garden lettuce</name>
    <dbReference type="NCBI Taxonomy" id="4236"/>
    <lineage>
        <taxon>Eukaryota</taxon>
        <taxon>Viridiplantae</taxon>
        <taxon>Streptophyta</taxon>
        <taxon>Embryophyta</taxon>
        <taxon>Tracheophyta</taxon>
        <taxon>Spermatophyta</taxon>
        <taxon>Magnoliopsida</taxon>
        <taxon>eudicotyledons</taxon>
        <taxon>Gunneridae</taxon>
        <taxon>Pentapetalae</taxon>
        <taxon>asterids</taxon>
        <taxon>campanulids</taxon>
        <taxon>Asterales</taxon>
        <taxon>Asteraceae</taxon>
        <taxon>Cichorioideae</taxon>
        <taxon>Cichorieae</taxon>
        <taxon>Lactucinae</taxon>
        <taxon>Lactuca</taxon>
    </lineage>
</organism>
<dbReference type="CDD" id="cd01650">
    <property type="entry name" value="RT_nLTR_like"/>
    <property type="match status" value="1"/>
</dbReference>
<dbReference type="EMBL" id="NBSK02000001">
    <property type="protein sequence ID" value="KAJ0228550.1"/>
    <property type="molecule type" value="Genomic_DNA"/>
</dbReference>
<dbReference type="InterPro" id="IPR026960">
    <property type="entry name" value="RVT-Znf"/>
</dbReference>
<gene>
    <name evidence="2" type="ORF">LSAT_V11C100025210</name>
</gene>
<dbReference type="InterPro" id="IPR035979">
    <property type="entry name" value="RBD_domain_sf"/>
</dbReference>
<dbReference type="Pfam" id="PF13966">
    <property type="entry name" value="zf-RVT"/>
    <property type="match status" value="1"/>
</dbReference>
<reference evidence="2 3" key="1">
    <citation type="journal article" date="2017" name="Nat. Commun.">
        <title>Genome assembly with in vitro proximity ligation data and whole-genome triplication in lettuce.</title>
        <authorList>
            <person name="Reyes-Chin-Wo S."/>
            <person name="Wang Z."/>
            <person name="Yang X."/>
            <person name="Kozik A."/>
            <person name="Arikit S."/>
            <person name="Song C."/>
            <person name="Xia L."/>
            <person name="Froenicke L."/>
            <person name="Lavelle D.O."/>
            <person name="Truco M.J."/>
            <person name="Xia R."/>
            <person name="Zhu S."/>
            <person name="Xu C."/>
            <person name="Xu H."/>
            <person name="Xu X."/>
            <person name="Cox K."/>
            <person name="Korf I."/>
            <person name="Meyers B.C."/>
            <person name="Michelmore R.W."/>
        </authorList>
    </citation>
    <scope>NUCLEOTIDE SEQUENCE [LARGE SCALE GENOMIC DNA]</scope>
    <source>
        <strain evidence="3">cv. Salinas</strain>
        <tissue evidence="2">Seedlings</tissue>
    </source>
</reference>
<dbReference type="SUPFAM" id="SSF56672">
    <property type="entry name" value="DNA/RNA polymerases"/>
    <property type="match status" value="1"/>
</dbReference>
<dbReference type="InterPro" id="IPR000477">
    <property type="entry name" value="RT_dom"/>
</dbReference>
<dbReference type="Pfam" id="PF00078">
    <property type="entry name" value="RVT_1"/>
    <property type="match status" value="1"/>
</dbReference>
<evidence type="ECO:0000313" key="3">
    <source>
        <dbReference type="Proteomes" id="UP000235145"/>
    </source>
</evidence>
<evidence type="ECO:0000259" key="1">
    <source>
        <dbReference type="PROSITE" id="PS50878"/>
    </source>
</evidence>
<dbReference type="InterPro" id="IPR043502">
    <property type="entry name" value="DNA/RNA_pol_sf"/>
</dbReference>
<proteinExistence type="predicted"/>
<dbReference type="PANTHER" id="PTHR33116:SF79">
    <property type="entry name" value="REVERSE TRANSCRIPTASE DOMAIN, ZINC FINGER, CCHC-TYPE-RELATED"/>
    <property type="match status" value="1"/>
</dbReference>
<sequence>MHVLNFGTLHANRMEIWRLCEKFGNLVEVSIVGRRDISGSFFGFVWFADVVSPDMLVNQLCGIVCRGKKLKANCAKHARSEGRDAYLFHLSSPKENPPPPGNVRGVSSHVGSGGIDSHSFADVTRVLGSGKVPASAPPLVFEGSLEIHDWASKSNLVGEAQNFDTLYNFLSPVELEGYDISESKFLGGLQVVIKLTYDRADEAFKANKSNWHKWFNWVESFGGIENSFERIVWVKIVGVSILACDEASFSSIASNFGKVLSNLNPFWNNFDVSQAKQDDLDLEDGEINPNACFSASPAGVAAVGDANPVPSLVEVEPSSGFPVSPKVEETAINCNLKSINAEASMKNLNLDMAAGGVSGTPIRSIGSKGLCGNINFFCGVQESRMPVIPSDIGDWWGCPNMGFEGVESIGNSTGILSFWDTSNFQKIVVIKPRYLLFVVGYWSGISGETIFVNVYAPQAPAEKSLMELNIGGRRFTYFSDVGCKLSKIDQFSDHSLIVLKTDFNDFGPTPFRVFNYWMVHDEFDSIVIHSWNTFSGGGPPDRHLSDKLRFVKANLKDWCRVEYVKEKHELQDLKSKVDKLEIENESRILSYMDISDRRKWKQQIMELENTSRQDMLQKACINWLRDGDDNTRFFHNSLKIKNRKRGIQDLMNNAIRPTFINHNFKVLHVVDRDWLDSPFELREVKNAIWDCDGEKAPGPDGFNFKFIKKFWSLMQDGIMCFVKHLESYGCLSRRSNPSFISLLPNVKDPLTLAEFRPISLIGCVYKNIVKVLASRIKKVIGAVIDETQTAFVHGRNILDAPMIINEVYTWAKKFKRRTFLFKVDFEKAFNSINWGYLESVMSQMGLGDKWRFWIRGCLSSSRASVLINGTATKDFPITKGVRQGDPLSPFIFIIAMEGLNVAIKTACLKELFKGVDIPNNGPYLSHLFYAGDAIFIGNWATSDFVNLARILRCFHVSSGLKVNFHKSKVFGISVSDGDISSCARIMGYEALSFPFTYLGVPVGANISLKRNLKPITEKMRNKLSSWKVNSFSFGRRVTLIKSVLSSLPLYFPSLFKAPKSILKELEKLRRSFLWGYVENKNKLNSVAWKTVIGPKDIGGLGIGSIQSINFALLLKWIWRFKMEPKKRIHCFSKKTILRVWSHIQSSILDLGDLGIELYDLFEFHVGSGNGTLFWLDNWLGSGSLASRFPLLYGLDSRKSCFISDRLASWSWRQMPRSPVELAELEDLSEIIRHISISGSDDCWKFKLSGDDRFVVCAVRRFLDLRLTIPVVNPTVWINLVPLKVSCFVWRACMGRIPSASALSRRGIRIENSSCSFCHLGIDDADHSWCVLPVQGFSSVSSFINFAASRGHCSKKRKFLLAICYGFLWCTWKAKNEVFFKKACISPSILVDNVVTTVFYFVNHRGSGFNLSSAVSKKNMMRKIENGTDVAIFLVWLYRYDNYDIFS</sequence>
<comment type="caution">
    <text evidence="2">The sequence shown here is derived from an EMBL/GenBank/DDBJ whole genome shotgun (WGS) entry which is preliminary data.</text>
</comment>